<gene>
    <name evidence="1" type="ORF">Drose_02765</name>
</gene>
<dbReference type="RefSeq" id="WP_260726601.1">
    <property type="nucleotide sequence ID" value="NZ_BAAABS010000010.1"/>
</dbReference>
<reference evidence="1" key="1">
    <citation type="submission" date="2021-04" db="EMBL/GenBank/DDBJ databases">
        <title>Biosynthetic gene clusters of Dactylosporangioum roseum.</title>
        <authorList>
            <person name="Hartkoorn R.C."/>
            <person name="Beaudoing E."/>
            <person name="Hot D."/>
            <person name="Moureu S."/>
        </authorList>
    </citation>
    <scope>NUCLEOTIDE SEQUENCE</scope>
    <source>
        <strain evidence="1">NRRL B-16295</strain>
    </source>
</reference>
<protein>
    <recommendedName>
        <fullName evidence="3">Excreted virulence factor EspC (Type VII ESX diderm)</fullName>
    </recommendedName>
</protein>
<dbReference type="EMBL" id="CP073721">
    <property type="protein sequence ID" value="UWZ37241.1"/>
    <property type="molecule type" value="Genomic_DNA"/>
</dbReference>
<name>A0ABY5Z5E9_9ACTN</name>
<accession>A0ABY5Z5E9</accession>
<evidence type="ECO:0000313" key="1">
    <source>
        <dbReference type="EMBL" id="UWZ37241.1"/>
    </source>
</evidence>
<evidence type="ECO:0008006" key="3">
    <source>
        <dbReference type="Google" id="ProtNLM"/>
    </source>
</evidence>
<evidence type="ECO:0000313" key="2">
    <source>
        <dbReference type="Proteomes" id="UP001058271"/>
    </source>
</evidence>
<proteinExistence type="predicted"/>
<organism evidence="1 2">
    <name type="scientific">Dactylosporangium roseum</name>
    <dbReference type="NCBI Taxonomy" id="47989"/>
    <lineage>
        <taxon>Bacteria</taxon>
        <taxon>Bacillati</taxon>
        <taxon>Actinomycetota</taxon>
        <taxon>Actinomycetes</taxon>
        <taxon>Micromonosporales</taxon>
        <taxon>Micromonosporaceae</taxon>
        <taxon>Dactylosporangium</taxon>
    </lineage>
</organism>
<sequence length="94" mass="9457">MRLDDLAGRLEAAGDELAGASTTMGLIDPGARALGGDGAGGLGELGRALHRELTTAVTARGREAADHGARLADTAEAVRLVASGYRGADEEARS</sequence>
<dbReference type="Proteomes" id="UP001058271">
    <property type="component" value="Chromosome"/>
</dbReference>
<keyword evidence="2" id="KW-1185">Reference proteome</keyword>